<dbReference type="PANTHER" id="PTHR19818">
    <property type="entry name" value="ZINC FINGER PROTEIN ZIC AND GLI"/>
    <property type="match status" value="1"/>
</dbReference>
<feature type="region of interest" description="Disordered" evidence="6">
    <location>
        <begin position="192"/>
        <end position="220"/>
    </location>
</feature>
<dbReference type="InterPro" id="IPR059095">
    <property type="entry name" value="Znf_C2H2_17_2nd"/>
</dbReference>
<sequence>MSQLEGTTMTATPIEHKGYRRDGDVTSFPTMGKFESTSEGTTLDIGREWCEIFEWPEWEDERALNKDNGGSLLFKHNFELPLPNSESPVIQPNGNDIEHTKETLTHHPRNSFGHGDANIPLDMIFPEQVEINSSLHYTTPRFGLSSNLASTEDIQEEALTAIALDMNPQPSKCGKQRDSGMLPEEINISDTFAGNLSSTDRDHDDQSAAPTALPSLPTLPTTPDGPPFICMHSTCRRSFNRLAELRRHQRGHVGNRSFFCSFIGCKRASHGFVRKDNLSQHLRRVHQVAA</sequence>
<feature type="domain" description="C2H2-type" evidence="7">
    <location>
        <begin position="228"/>
        <end position="257"/>
    </location>
</feature>
<dbReference type="GO" id="GO:0005634">
    <property type="term" value="C:nucleus"/>
    <property type="evidence" value="ECO:0007669"/>
    <property type="project" value="UniProtKB-ARBA"/>
</dbReference>
<dbReference type="GO" id="GO:0045944">
    <property type="term" value="P:positive regulation of transcription by RNA polymerase II"/>
    <property type="evidence" value="ECO:0007669"/>
    <property type="project" value="UniProtKB-ARBA"/>
</dbReference>
<organism evidence="8 9">
    <name type="scientific">Hyaloscypha hepaticicola</name>
    <dbReference type="NCBI Taxonomy" id="2082293"/>
    <lineage>
        <taxon>Eukaryota</taxon>
        <taxon>Fungi</taxon>
        <taxon>Dikarya</taxon>
        <taxon>Ascomycota</taxon>
        <taxon>Pezizomycotina</taxon>
        <taxon>Leotiomycetes</taxon>
        <taxon>Helotiales</taxon>
        <taxon>Hyaloscyphaceae</taxon>
        <taxon>Hyaloscypha</taxon>
    </lineage>
</organism>
<dbReference type="Gene3D" id="3.30.160.60">
    <property type="entry name" value="Classic Zinc Finger"/>
    <property type="match status" value="2"/>
</dbReference>
<evidence type="ECO:0000256" key="4">
    <source>
        <dbReference type="ARBA" id="ARBA00022833"/>
    </source>
</evidence>
<feature type="compositionally biased region" description="Low complexity" evidence="6">
    <location>
        <begin position="207"/>
        <end position="220"/>
    </location>
</feature>
<dbReference type="GO" id="GO:0000978">
    <property type="term" value="F:RNA polymerase II cis-regulatory region sequence-specific DNA binding"/>
    <property type="evidence" value="ECO:0007669"/>
    <property type="project" value="TreeGrafter"/>
</dbReference>
<evidence type="ECO:0000256" key="3">
    <source>
        <dbReference type="ARBA" id="ARBA00022771"/>
    </source>
</evidence>
<keyword evidence="9" id="KW-1185">Reference proteome</keyword>
<evidence type="ECO:0000256" key="1">
    <source>
        <dbReference type="ARBA" id="ARBA00022723"/>
    </source>
</evidence>
<feature type="compositionally biased region" description="Basic and acidic residues" evidence="6">
    <location>
        <begin position="14"/>
        <end position="24"/>
    </location>
</feature>
<evidence type="ECO:0000256" key="2">
    <source>
        <dbReference type="ARBA" id="ARBA00022737"/>
    </source>
</evidence>
<proteinExistence type="predicted"/>
<feature type="region of interest" description="Disordered" evidence="6">
    <location>
        <begin position="1"/>
        <end position="39"/>
    </location>
</feature>
<dbReference type="AlphaFoldDB" id="A0A2J6PPX6"/>
<protein>
    <recommendedName>
        <fullName evidence="7">C2H2-type domain-containing protein</fullName>
    </recommendedName>
</protein>
<dbReference type="PROSITE" id="PS00028">
    <property type="entry name" value="ZINC_FINGER_C2H2_1"/>
    <property type="match status" value="1"/>
</dbReference>
<dbReference type="SMART" id="SM00355">
    <property type="entry name" value="ZnF_C2H2"/>
    <property type="match status" value="2"/>
</dbReference>
<reference evidence="8 9" key="1">
    <citation type="submission" date="2016-05" db="EMBL/GenBank/DDBJ databases">
        <title>A degradative enzymes factory behind the ericoid mycorrhizal symbiosis.</title>
        <authorList>
            <consortium name="DOE Joint Genome Institute"/>
            <person name="Martino E."/>
            <person name="Morin E."/>
            <person name="Grelet G."/>
            <person name="Kuo A."/>
            <person name="Kohler A."/>
            <person name="Daghino S."/>
            <person name="Barry K."/>
            <person name="Choi C."/>
            <person name="Cichocki N."/>
            <person name="Clum A."/>
            <person name="Copeland A."/>
            <person name="Hainaut M."/>
            <person name="Haridas S."/>
            <person name="Labutti K."/>
            <person name="Lindquist E."/>
            <person name="Lipzen A."/>
            <person name="Khouja H.-R."/>
            <person name="Murat C."/>
            <person name="Ohm R."/>
            <person name="Olson A."/>
            <person name="Spatafora J."/>
            <person name="Veneault-Fourrey C."/>
            <person name="Henrissat B."/>
            <person name="Grigoriev I."/>
            <person name="Martin F."/>
            <person name="Perotto S."/>
        </authorList>
    </citation>
    <scope>NUCLEOTIDE SEQUENCE [LARGE SCALE GENOMIC DNA]</scope>
    <source>
        <strain evidence="8 9">UAMH 7357</strain>
    </source>
</reference>
<dbReference type="InterPro" id="IPR036236">
    <property type="entry name" value="Znf_C2H2_sf"/>
</dbReference>
<name>A0A2J6PPX6_9HELO</name>
<dbReference type="PANTHER" id="PTHR19818:SF139">
    <property type="entry name" value="PAIR-RULE PROTEIN ODD-PAIRED"/>
    <property type="match status" value="1"/>
</dbReference>
<dbReference type="EMBL" id="KZ613508">
    <property type="protein sequence ID" value="PMD16085.1"/>
    <property type="molecule type" value="Genomic_DNA"/>
</dbReference>
<keyword evidence="3 5" id="KW-0863">Zinc-finger</keyword>
<evidence type="ECO:0000259" key="7">
    <source>
        <dbReference type="PROSITE" id="PS50157"/>
    </source>
</evidence>
<dbReference type="PROSITE" id="PS50157">
    <property type="entry name" value="ZINC_FINGER_C2H2_2"/>
    <property type="match status" value="1"/>
</dbReference>
<evidence type="ECO:0000256" key="5">
    <source>
        <dbReference type="PROSITE-ProRule" id="PRU00042"/>
    </source>
</evidence>
<keyword evidence="4" id="KW-0862">Zinc</keyword>
<feature type="compositionally biased region" description="Polar residues" evidence="6">
    <location>
        <begin position="1"/>
        <end position="11"/>
    </location>
</feature>
<accession>A0A2J6PPX6</accession>
<dbReference type="STRING" id="1745343.A0A2J6PPX6"/>
<evidence type="ECO:0000313" key="8">
    <source>
        <dbReference type="EMBL" id="PMD16085.1"/>
    </source>
</evidence>
<dbReference type="InterPro" id="IPR013087">
    <property type="entry name" value="Znf_C2H2_type"/>
</dbReference>
<gene>
    <name evidence="8" type="ORF">NA56DRAFT_320862</name>
</gene>
<dbReference type="SUPFAM" id="SSF57667">
    <property type="entry name" value="beta-beta-alpha zinc fingers"/>
    <property type="match status" value="1"/>
</dbReference>
<dbReference type="OrthoDB" id="5305647at2759"/>
<dbReference type="GO" id="GO:0008270">
    <property type="term" value="F:zinc ion binding"/>
    <property type="evidence" value="ECO:0007669"/>
    <property type="project" value="UniProtKB-KW"/>
</dbReference>
<evidence type="ECO:0000313" key="9">
    <source>
        <dbReference type="Proteomes" id="UP000235672"/>
    </source>
</evidence>
<dbReference type="GO" id="GO:0000981">
    <property type="term" value="F:DNA-binding transcription factor activity, RNA polymerase II-specific"/>
    <property type="evidence" value="ECO:0007669"/>
    <property type="project" value="TreeGrafter"/>
</dbReference>
<dbReference type="Proteomes" id="UP000235672">
    <property type="component" value="Unassembled WGS sequence"/>
</dbReference>
<dbReference type="Pfam" id="PF26176">
    <property type="entry name" value="zf_C2H2_17_2"/>
    <property type="match status" value="1"/>
</dbReference>
<keyword evidence="2" id="KW-0677">Repeat</keyword>
<evidence type="ECO:0000256" key="6">
    <source>
        <dbReference type="SAM" id="MobiDB-lite"/>
    </source>
</evidence>
<keyword evidence="1" id="KW-0479">Metal-binding</keyword>
<dbReference type="InterPro" id="IPR050329">
    <property type="entry name" value="GLI_C2H2-zinc-finger"/>
</dbReference>